<comment type="caution">
    <text evidence="1">The sequence shown here is derived from an EMBL/GenBank/DDBJ whole genome shotgun (WGS) entry which is preliminary data.</text>
</comment>
<organism evidence="1 2">
    <name type="scientific">Neiella litorisoli</name>
    <dbReference type="NCBI Taxonomy" id="2771431"/>
    <lineage>
        <taxon>Bacteria</taxon>
        <taxon>Pseudomonadati</taxon>
        <taxon>Pseudomonadota</taxon>
        <taxon>Gammaproteobacteria</taxon>
        <taxon>Alteromonadales</taxon>
        <taxon>Echinimonadaceae</taxon>
        <taxon>Neiella</taxon>
    </lineage>
</organism>
<evidence type="ECO:0000313" key="1">
    <source>
        <dbReference type="EMBL" id="MBD1388974.1"/>
    </source>
</evidence>
<accession>A0A8J6QFS2</accession>
<sequence length="275" mass="30284">MAMKLFITSSLSSHRHGRFLTGQLGAEVADDLPQEGLLLMHGKSFQQSEQSKQNEYLKWAENPGCALLLLPPFDMGDVIQELDWQIALNDGVADSDDGLVPNTLAGETSLIIEGQNGDFDRAYGHQWRDFTINTRIFKKHSGTGVVAVTCLPLWSISLLELAGETKDWLTGIYAYAGQAGESASSSESQELMPEDFTVLVCFYAWGISSLEQLQARLSAKSSLISLGEEQAKVSMKKLLECHCLDAAGISEQGKVELMNSPYWPYAESLKQEEAR</sequence>
<keyword evidence="2" id="KW-1185">Reference proteome</keyword>
<reference evidence="1" key="1">
    <citation type="submission" date="2020-09" db="EMBL/GenBank/DDBJ databases">
        <title>A novel bacterium of genus Neiella, isolated from South China Sea.</title>
        <authorList>
            <person name="Huang H."/>
            <person name="Mo K."/>
            <person name="Hu Y."/>
        </authorList>
    </citation>
    <scope>NUCLEOTIDE SEQUENCE</scope>
    <source>
        <strain evidence="1">HB171785</strain>
    </source>
</reference>
<dbReference type="AlphaFoldDB" id="A0A8J6QFS2"/>
<dbReference type="Proteomes" id="UP000638014">
    <property type="component" value="Unassembled WGS sequence"/>
</dbReference>
<gene>
    <name evidence="1" type="ORF">IC617_05990</name>
</gene>
<proteinExistence type="predicted"/>
<dbReference type="EMBL" id="JACXAF010000006">
    <property type="protein sequence ID" value="MBD1388974.1"/>
    <property type="molecule type" value="Genomic_DNA"/>
</dbReference>
<protein>
    <submittedName>
        <fullName evidence="1">Uncharacterized protein</fullName>
    </submittedName>
</protein>
<evidence type="ECO:0000313" key="2">
    <source>
        <dbReference type="Proteomes" id="UP000638014"/>
    </source>
</evidence>
<name>A0A8J6QFS2_9GAMM</name>